<accession>A0A0V0GSB5</accession>
<organism evidence="1">
    <name type="scientific">Solanum chacoense</name>
    <name type="common">Chaco potato</name>
    <dbReference type="NCBI Taxonomy" id="4108"/>
    <lineage>
        <taxon>Eukaryota</taxon>
        <taxon>Viridiplantae</taxon>
        <taxon>Streptophyta</taxon>
        <taxon>Embryophyta</taxon>
        <taxon>Tracheophyta</taxon>
        <taxon>Spermatophyta</taxon>
        <taxon>Magnoliopsida</taxon>
        <taxon>eudicotyledons</taxon>
        <taxon>Gunneridae</taxon>
        <taxon>Pentapetalae</taxon>
        <taxon>asterids</taxon>
        <taxon>lamiids</taxon>
        <taxon>Solanales</taxon>
        <taxon>Solanaceae</taxon>
        <taxon>Solanoideae</taxon>
        <taxon>Solaneae</taxon>
        <taxon>Solanum</taxon>
    </lineage>
</organism>
<name>A0A0V0GSB5_SOLCH</name>
<sequence>MSCRFASHKKIAYFLEFLRHQISCRLYVGMFKREKKRKPKEIRKGLRLYCSSYMMYHTKPG</sequence>
<proteinExistence type="predicted"/>
<dbReference type="EMBL" id="GEDG01031915">
    <property type="protein sequence ID" value="JAP11108.1"/>
    <property type="molecule type" value="Transcribed_RNA"/>
</dbReference>
<protein>
    <submittedName>
        <fullName evidence="1">Putative ovule protein</fullName>
    </submittedName>
</protein>
<reference evidence="1" key="1">
    <citation type="submission" date="2015-12" db="EMBL/GenBank/DDBJ databases">
        <title>Gene expression during late stages of embryo sac development: a critical building block for successful pollen-pistil interactions.</title>
        <authorList>
            <person name="Liu Y."/>
            <person name="Joly V."/>
            <person name="Sabar M."/>
            <person name="Matton D.P."/>
        </authorList>
    </citation>
    <scope>NUCLEOTIDE SEQUENCE</scope>
</reference>
<evidence type="ECO:0000313" key="1">
    <source>
        <dbReference type="EMBL" id="JAP11108.1"/>
    </source>
</evidence>
<dbReference type="AlphaFoldDB" id="A0A0V0GSB5"/>